<evidence type="ECO:0000313" key="1">
    <source>
        <dbReference type="EMBL" id="EKM83607.1"/>
    </source>
</evidence>
<dbReference type="STRING" id="597362.K5XJU2"/>
<dbReference type="HOGENOM" id="CLU_1937485_0_0_1"/>
<gene>
    <name evidence="1" type="ORF">AGABI1DRAFT_32920</name>
</gene>
<organism evidence="1 2">
    <name type="scientific">Agaricus bisporus var. burnettii (strain JB137-S8 / ATCC MYA-4627 / FGSC 10392)</name>
    <name type="common">White button mushroom</name>
    <dbReference type="NCBI Taxonomy" id="597362"/>
    <lineage>
        <taxon>Eukaryota</taxon>
        <taxon>Fungi</taxon>
        <taxon>Dikarya</taxon>
        <taxon>Basidiomycota</taxon>
        <taxon>Agaricomycotina</taxon>
        <taxon>Agaricomycetes</taxon>
        <taxon>Agaricomycetidae</taxon>
        <taxon>Agaricales</taxon>
        <taxon>Agaricineae</taxon>
        <taxon>Agaricaceae</taxon>
        <taxon>Agaricus</taxon>
    </lineage>
</organism>
<keyword evidence="2" id="KW-1185">Reference proteome</keyword>
<dbReference type="InParanoid" id="K5XJU2"/>
<dbReference type="Proteomes" id="UP000008493">
    <property type="component" value="Unassembled WGS sequence"/>
</dbReference>
<dbReference type="GeneID" id="18829029"/>
<reference evidence="2" key="1">
    <citation type="journal article" date="2012" name="Proc. Natl. Acad. Sci. U.S.A.">
        <title>Genome sequence of the button mushroom Agaricus bisporus reveals mechanisms governing adaptation to a humic-rich ecological niche.</title>
        <authorList>
            <person name="Morin E."/>
            <person name="Kohler A."/>
            <person name="Baker A.R."/>
            <person name="Foulongne-Oriol M."/>
            <person name="Lombard V."/>
            <person name="Nagy L.G."/>
            <person name="Ohm R.A."/>
            <person name="Patyshakuliyeva A."/>
            <person name="Brun A."/>
            <person name="Aerts A.L."/>
            <person name="Bailey A.M."/>
            <person name="Billette C."/>
            <person name="Coutinho P.M."/>
            <person name="Deakin G."/>
            <person name="Doddapaneni H."/>
            <person name="Floudas D."/>
            <person name="Grimwood J."/>
            <person name="Hilden K."/>
            <person name="Kuees U."/>
            <person name="LaButti K.M."/>
            <person name="Lapidus A."/>
            <person name="Lindquist E.A."/>
            <person name="Lucas S.M."/>
            <person name="Murat C."/>
            <person name="Riley R.W."/>
            <person name="Salamov A.A."/>
            <person name="Schmutz J."/>
            <person name="Subramanian V."/>
            <person name="Woesten H.A.B."/>
            <person name="Xu J."/>
            <person name="Eastwood D.C."/>
            <person name="Foster G.D."/>
            <person name="Sonnenberg A.S."/>
            <person name="Cullen D."/>
            <person name="de Vries R.P."/>
            <person name="Lundell T."/>
            <person name="Hibbett D.S."/>
            <person name="Henrissat B."/>
            <person name="Burton K.S."/>
            <person name="Kerrigan R.W."/>
            <person name="Challen M.P."/>
            <person name="Grigoriev I.V."/>
            <person name="Martin F."/>
        </authorList>
    </citation>
    <scope>NUCLEOTIDE SEQUENCE [LARGE SCALE GENOMIC DNA]</scope>
    <source>
        <strain evidence="2">JB137-S8 / ATCC MYA-4627 / FGSC 10392</strain>
    </source>
</reference>
<protein>
    <submittedName>
        <fullName evidence="1">Uncharacterized protein</fullName>
    </submittedName>
</protein>
<evidence type="ECO:0000313" key="2">
    <source>
        <dbReference type="Proteomes" id="UP000008493"/>
    </source>
</evidence>
<dbReference type="KEGG" id="abp:AGABI1DRAFT32920"/>
<dbReference type="AlphaFoldDB" id="K5XJU2"/>
<dbReference type="OrthoDB" id="438224at2759"/>
<dbReference type="PANTHER" id="PTHR48420">
    <property type="entry name" value="NON-HAEM DIOXYGENASE N-TERMINAL DOMAIN-CONTAINING PROTEIN"/>
    <property type="match status" value="1"/>
</dbReference>
<name>K5XJU2_AGABU</name>
<accession>K5XJU2</accession>
<dbReference type="RefSeq" id="XP_007324986.1">
    <property type="nucleotide sequence ID" value="XM_007324924.1"/>
</dbReference>
<sequence>MATLTRQTQTITRTAEGAVAISYSNLVSAPLSLVDAIGEAFGSDPSSLGIIIVRDLPPEYSTYRERLLKLSYQFAHLPENVREKYSHPASKYRYLEQKGVDSATNPFLALAGLTARYNEHHQLFNDIGSL</sequence>
<dbReference type="PANTHER" id="PTHR48420:SF1">
    <property type="entry name" value="NON-HAEM DIOXYGENASE N-TERMINAL DOMAIN-CONTAINING PROTEIN"/>
    <property type="match status" value="1"/>
</dbReference>
<dbReference type="EMBL" id="JH971385">
    <property type="protein sequence ID" value="EKM83607.1"/>
    <property type="molecule type" value="Genomic_DNA"/>
</dbReference>
<proteinExistence type="predicted"/>
<dbReference type="OMA" id="EKYSHPA"/>